<dbReference type="Proteomes" id="UP001240447">
    <property type="component" value="Unassembled WGS sequence"/>
</dbReference>
<dbReference type="Pfam" id="PF02367">
    <property type="entry name" value="TsaE"/>
    <property type="match status" value="1"/>
</dbReference>
<evidence type="ECO:0000256" key="9">
    <source>
        <dbReference type="ARBA" id="ARBA00022842"/>
    </source>
</evidence>
<evidence type="ECO:0000256" key="7">
    <source>
        <dbReference type="ARBA" id="ARBA00022741"/>
    </source>
</evidence>
<comment type="caution">
    <text evidence="13">The sequence shown here is derived from an EMBL/GenBank/DDBJ whole genome shotgun (WGS) entry which is preliminary data.</text>
</comment>
<evidence type="ECO:0000313" key="14">
    <source>
        <dbReference type="Proteomes" id="UP001240447"/>
    </source>
</evidence>
<dbReference type="EMBL" id="JAUSQM010000001">
    <property type="protein sequence ID" value="MDP9822067.1"/>
    <property type="molecule type" value="Genomic_DNA"/>
</dbReference>
<dbReference type="NCBIfam" id="TIGR00150">
    <property type="entry name" value="T6A_YjeE"/>
    <property type="match status" value="1"/>
</dbReference>
<dbReference type="PANTHER" id="PTHR33540:SF2">
    <property type="entry name" value="TRNA THREONYLCARBAMOYLADENOSINE BIOSYNTHESIS PROTEIN TSAE"/>
    <property type="match status" value="1"/>
</dbReference>
<reference evidence="13 14" key="1">
    <citation type="submission" date="2023-07" db="EMBL/GenBank/DDBJ databases">
        <title>Sequencing the genomes of 1000 actinobacteria strains.</title>
        <authorList>
            <person name="Klenk H.-P."/>
        </authorList>
    </citation>
    <scope>NUCLEOTIDE SEQUENCE [LARGE SCALE GENOMIC DNA]</scope>
    <source>
        <strain evidence="13 14">GD13</strain>
    </source>
</reference>
<dbReference type="SUPFAM" id="SSF52540">
    <property type="entry name" value="P-loop containing nucleoside triphosphate hydrolases"/>
    <property type="match status" value="1"/>
</dbReference>
<gene>
    <name evidence="13" type="ORF">J2S59_001876</name>
</gene>
<keyword evidence="5" id="KW-0819">tRNA processing</keyword>
<dbReference type="Gene3D" id="3.40.630.30">
    <property type="match status" value="1"/>
</dbReference>
<evidence type="ECO:0000256" key="11">
    <source>
        <dbReference type="ARBA" id="ARBA00032441"/>
    </source>
</evidence>
<dbReference type="InterPro" id="IPR003442">
    <property type="entry name" value="T6A_TsaE"/>
</dbReference>
<evidence type="ECO:0000256" key="5">
    <source>
        <dbReference type="ARBA" id="ARBA00022694"/>
    </source>
</evidence>
<evidence type="ECO:0000259" key="12">
    <source>
        <dbReference type="PROSITE" id="PS51186"/>
    </source>
</evidence>
<keyword evidence="4" id="KW-0963">Cytoplasm</keyword>
<keyword evidence="14" id="KW-1185">Reference proteome</keyword>
<evidence type="ECO:0000256" key="4">
    <source>
        <dbReference type="ARBA" id="ARBA00022490"/>
    </source>
</evidence>
<evidence type="ECO:0000256" key="8">
    <source>
        <dbReference type="ARBA" id="ARBA00022840"/>
    </source>
</evidence>
<dbReference type="RefSeq" id="WP_068120294.1">
    <property type="nucleotide sequence ID" value="NZ_CCXJ01000256.1"/>
</dbReference>
<keyword evidence="7" id="KW-0547">Nucleotide-binding</keyword>
<dbReference type="PROSITE" id="PS51186">
    <property type="entry name" value="GNAT"/>
    <property type="match status" value="1"/>
</dbReference>
<proteinExistence type="inferred from homology"/>
<dbReference type="Gene3D" id="3.40.50.300">
    <property type="entry name" value="P-loop containing nucleotide triphosphate hydrolases"/>
    <property type="match status" value="1"/>
</dbReference>
<dbReference type="InterPro" id="IPR016181">
    <property type="entry name" value="Acyl_CoA_acyltransferase"/>
</dbReference>
<keyword evidence="9" id="KW-0460">Magnesium</keyword>
<keyword evidence="6" id="KW-0479">Metal-binding</keyword>
<dbReference type="InterPro" id="IPR027417">
    <property type="entry name" value="P-loop_NTPase"/>
</dbReference>
<comment type="similarity">
    <text evidence="2">Belongs to the TsaE family.</text>
</comment>
<evidence type="ECO:0000256" key="6">
    <source>
        <dbReference type="ARBA" id="ARBA00022723"/>
    </source>
</evidence>
<keyword evidence="8" id="KW-0067">ATP-binding</keyword>
<dbReference type="Pfam" id="PF00583">
    <property type="entry name" value="Acetyltransf_1"/>
    <property type="match status" value="1"/>
</dbReference>
<accession>A0ABT9NNR1</accession>
<feature type="domain" description="N-acetyltransferase" evidence="12">
    <location>
        <begin position="5"/>
        <end position="151"/>
    </location>
</feature>
<dbReference type="PANTHER" id="PTHR33540">
    <property type="entry name" value="TRNA THREONYLCARBAMOYLADENOSINE BIOSYNTHESIS PROTEIN TSAE"/>
    <property type="match status" value="1"/>
</dbReference>
<comment type="subcellular location">
    <subcellularLocation>
        <location evidence="1">Cytoplasm</location>
    </subcellularLocation>
</comment>
<dbReference type="CDD" id="cd04301">
    <property type="entry name" value="NAT_SF"/>
    <property type="match status" value="1"/>
</dbReference>
<sequence>MTGAARVRRAVPADVPAMVEVIHTAFAARPALDPPSTQLEETAASVGRVVDGSGALVALGPDGSVVGTILLADHGERLGLHRVSVLPTHQGEGIAVAMAQAAEDEAHTRGHSGVELGARVELPHNVEFWRNLGYAVIDRAGPHLTMARELPVAIDLATAEDTRAAGARLAGLLRAGDLLILTGDLGAGKTTFTQGLGEGLGVRGQVTSPTFILARTHPSLGDGPGLVHVDAYRLGGIDELDDLDLDTALATSVAVVEWGEQMAEALAEDRLEITLRRRRGSDALVDNDDLDDTDPRELVVTPVGRRWVGAGLRAVLTGARSHPAEEPGR</sequence>
<evidence type="ECO:0000256" key="10">
    <source>
        <dbReference type="ARBA" id="ARBA00024908"/>
    </source>
</evidence>
<comment type="function">
    <text evidence="10">Required for the formation of a threonylcarbamoyl group on adenosine at position 37 (t(6)A37) in tRNAs that read codons beginning with adenine. Is involved in the transfer of the threonylcarbamoyl moiety of threonylcarbamoyl-AMP (TC-AMP) to the N6 group of A37, together with TsaD and TsaB. TsaE seems to play an indirect role in the t(6)A biosynthesis pathway, possibly in regulating the core enzymatic function of TsaD.</text>
</comment>
<organism evidence="13 14">
    <name type="scientific">Nocardioides massiliensis</name>
    <dbReference type="NCBI Taxonomy" id="1325935"/>
    <lineage>
        <taxon>Bacteria</taxon>
        <taxon>Bacillati</taxon>
        <taxon>Actinomycetota</taxon>
        <taxon>Actinomycetes</taxon>
        <taxon>Propionibacteriales</taxon>
        <taxon>Nocardioidaceae</taxon>
        <taxon>Nocardioides</taxon>
    </lineage>
</organism>
<dbReference type="InterPro" id="IPR000182">
    <property type="entry name" value="GNAT_dom"/>
</dbReference>
<evidence type="ECO:0000256" key="3">
    <source>
        <dbReference type="ARBA" id="ARBA00019010"/>
    </source>
</evidence>
<name>A0ABT9NNR1_9ACTN</name>
<dbReference type="SUPFAM" id="SSF55729">
    <property type="entry name" value="Acyl-CoA N-acyltransferases (Nat)"/>
    <property type="match status" value="1"/>
</dbReference>
<evidence type="ECO:0000256" key="1">
    <source>
        <dbReference type="ARBA" id="ARBA00004496"/>
    </source>
</evidence>
<protein>
    <recommendedName>
        <fullName evidence="3">tRNA threonylcarbamoyladenosine biosynthesis protein TsaE</fullName>
    </recommendedName>
    <alternativeName>
        <fullName evidence="11">t(6)A37 threonylcarbamoyladenosine biosynthesis protein TsaE</fullName>
    </alternativeName>
</protein>
<evidence type="ECO:0000313" key="13">
    <source>
        <dbReference type="EMBL" id="MDP9822067.1"/>
    </source>
</evidence>
<evidence type="ECO:0000256" key="2">
    <source>
        <dbReference type="ARBA" id="ARBA00007599"/>
    </source>
</evidence>